<dbReference type="EMBL" id="MSFK01000007">
    <property type="protein sequence ID" value="PWY93231.1"/>
    <property type="molecule type" value="Genomic_DNA"/>
</dbReference>
<dbReference type="GeneID" id="37109326"/>
<protein>
    <submittedName>
        <fullName evidence="1">Uncharacterized protein</fullName>
    </submittedName>
</protein>
<name>A0A317X4V4_9EURO</name>
<gene>
    <name evidence="1" type="ORF">BO94DRAFT_363789</name>
</gene>
<reference evidence="1 2" key="1">
    <citation type="submission" date="2016-12" db="EMBL/GenBank/DDBJ databases">
        <title>The genomes of Aspergillus section Nigri reveals drivers in fungal speciation.</title>
        <authorList>
            <consortium name="DOE Joint Genome Institute"/>
            <person name="Vesth T.C."/>
            <person name="Nybo J."/>
            <person name="Theobald S."/>
            <person name="Brandl J."/>
            <person name="Frisvad J.C."/>
            <person name="Nielsen K.F."/>
            <person name="Lyhne E.K."/>
            <person name="Kogle M.E."/>
            <person name="Kuo A."/>
            <person name="Riley R."/>
            <person name="Clum A."/>
            <person name="Nolan M."/>
            <person name="Lipzen A."/>
            <person name="Salamov A."/>
            <person name="Henrissat B."/>
            <person name="Wiebenga A."/>
            <person name="De Vries R.P."/>
            <person name="Grigoriev I.V."/>
            <person name="Mortensen U.H."/>
            <person name="Andersen M.R."/>
            <person name="Baker S.E."/>
        </authorList>
    </citation>
    <scope>NUCLEOTIDE SEQUENCE [LARGE SCALE GENOMIC DNA]</scope>
    <source>
        <strain evidence="1 2">CBS 115572</strain>
    </source>
</reference>
<dbReference type="RefSeq" id="XP_025469992.1">
    <property type="nucleotide sequence ID" value="XM_025607183.1"/>
</dbReference>
<sequence length="157" mass="18407">MNSVRFTWCERKLYKAYASSQLIANSHFWRRRNTVPDYSLGYIILDMSTVSVKPPLTPPPSIPPQLTIQHPCSSLRECTTFHLLPESWKRLERIDLTKSALQKLCKRILRRRSSSRHRWPFQHAPDFLRSCTPSSIKHIKKFFRQGGPDLSDIRNVC</sequence>
<dbReference type="OrthoDB" id="5403634at2759"/>
<evidence type="ECO:0000313" key="1">
    <source>
        <dbReference type="EMBL" id="PWY93231.1"/>
    </source>
</evidence>
<dbReference type="STRING" id="1450535.A0A317X4V4"/>
<dbReference type="Proteomes" id="UP000246702">
    <property type="component" value="Unassembled WGS sequence"/>
</dbReference>
<comment type="caution">
    <text evidence="1">The sequence shown here is derived from an EMBL/GenBank/DDBJ whole genome shotgun (WGS) entry which is preliminary data.</text>
</comment>
<accession>A0A317X4V4</accession>
<evidence type="ECO:0000313" key="2">
    <source>
        <dbReference type="Proteomes" id="UP000246702"/>
    </source>
</evidence>
<organism evidence="1 2">
    <name type="scientific">Aspergillus sclerotioniger CBS 115572</name>
    <dbReference type="NCBI Taxonomy" id="1450535"/>
    <lineage>
        <taxon>Eukaryota</taxon>
        <taxon>Fungi</taxon>
        <taxon>Dikarya</taxon>
        <taxon>Ascomycota</taxon>
        <taxon>Pezizomycotina</taxon>
        <taxon>Eurotiomycetes</taxon>
        <taxon>Eurotiomycetidae</taxon>
        <taxon>Eurotiales</taxon>
        <taxon>Aspergillaceae</taxon>
        <taxon>Aspergillus</taxon>
        <taxon>Aspergillus subgen. Circumdati</taxon>
    </lineage>
</organism>
<proteinExistence type="predicted"/>
<keyword evidence="2" id="KW-1185">Reference proteome</keyword>
<dbReference type="AlphaFoldDB" id="A0A317X4V4"/>